<keyword evidence="1" id="KW-0472">Membrane</keyword>
<keyword evidence="1" id="KW-1133">Transmembrane helix</keyword>
<dbReference type="EMBL" id="DRXW01000059">
    <property type="protein sequence ID" value="HHR33490.1"/>
    <property type="molecule type" value="Genomic_DNA"/>
</dbReference>
<accession>A0A7C5YDB4</accession>
<protein>
    <submittedName>
        <fullName evidence="2">Uncharacterized protein</fullName>
    </submittedName>
</protein>
<evidence type="ECO:0000313" key="2">
    <source>
        <dbReference type="EMBL" id="HHR33490.1"/>
    </source>
</evidence>
<organism evidence="2">
    <name type="scientific">Fervidobacterium nodosum</name>
    <dbReference type="NCBI Taxonomy" id="2424"/>
    <lineage>
        <taxon>Bacteria</taxon>
        <taxon>Thermotogati</taxon>
        <taxon>Thermotogota</taxon>
        <taxon>Thermotogae</taxon>
        <taxon>Thermotogales</taxon>
        <taxon>Fervidobacteriaceae</taxon>
        <taxon>Fervidobacterium</taxon>
    </lineage>
</organism>
<sequence>MNDKQDKRFEQLLKTASIDFSYKPGPLMEEKIIKRIKRQKYLSRFYKVSIGVVIVLIALFLGGQELGLKKIDNVFSLIDLLEQHFVKNGKDTNFKLQTDFSTKNFNISSSDFSVVENWDNEKNNSEESKENSKENGDNMFKMIRYVSIADDGGW</sequence>
<dbReference type="AlphaFoldDB" id="A0A7C5YDB4"/>
<reference evidence="2" key="1">
    <citation type="journal article" date="2020" name="mSystems">
        <title>Genome- and Community-Level Interaction Insights into Carbon Utilization and Element Cycling Functions of Hydrothermarchaeota in Hydrothermal Sediment.</title>
        <authorList>
            <person name="Zhou Z."/>
            <person name="Liu Y."/>
            <person name="Xu W."/>
            <person name="Pan J."/>
            <person name="Luo Z.H."/>
            <person name="Li M."/>
        </authorList>
    </citation>
    <scope>NUCLEOTIDE SEQUENCE [LARGE SCALE GENOMIC DNA]</scope>
    <source>
        <strain evidence="2">SpSt-1088</strain>
    </source>
</reference>
<gene>
    <name evidence="2" type="ORF">ENM46_00910</name>
</gene>
<name>A0A7C5YDB4_9BACT</name>
<proteinExistence type="predicted"/>
<keyword evidence="1" id="KW-0812">Transmembrane</keyword>
<comment type="caution">
    <text evidence="2">The sequence shown here is derived from an EMBL/GenBank/DDBJ whole genome shotgun (WGS) entry which is preliminary data.</text>
</comment>
<evidence type="ECO:0000256" key="1">
    <source>
        <dbReference type="SAM" id="Phobius"/>
    </source>
</evidence>
<feature type="transmembrane region" description="Helical" evidence="1">
    <location>
        <begin position="45"/>
        <end position="63"/>
    </location>
</feature>